<organism evidence="2 3">
    <name type="scientific">Lophiotrema nucula</name>
    <dbReference type="NCBI Taxonomy" id="690887"/>
    <lineage>
        <taxon>Eukaryota</taxon>
        <taxon>Fungi</taxon>
        <taxon>Dikarya</taxon>
        <taxon>Ascomycota</taxon>
        <taxon>Pezizomycotina</taxon>
        <taxon>Dothideomycetes</taxon>
        <taxon>Pleosporomycetidae</taxon>
        <taxon>Pleosporales</taxon>
        <taxon>Lophiotremataceae</taxon>
        <taxon>Lophiotrema</taxon>
    </lineage>
</organism>
<evidence type="ECO:0000313" key="3">
    <source>
        <dbReference type="Proteomes" id="UP000799770"/>
    </source>
</evidence>
<accession>A0A6A5YUD4</accession>
<dbReference type="Proteomes" id="UP000799770">
    <property type="component" value="Unassembled WGS sequence"/>
</dbReference>
<dbReference type="EMBL" id="ML977336">
    <property type="protein sequence ID" value="KAF2110799.1"/>
    <property type="molecule type" value="Genomic_DNA"/>
</dbReference>
<reference evidence="2" key="1">
    <citation type="journal article" date="2020" name="Stud. Mycol.">
        <title>101 Dothideomycetes genomes: a test case for predicting lifestyles and emergence of pathogens.</title>
        <authorList>
            <person name="Haridas S."/>
            <person name="Albert R."/>
            <person name="Binder M."/>
            <person name="Bloem J."/>
            <person name="Labutti K."/>
            <person name="Salamov A."/>
            <person name="Andreopoulos B."/>
            <person name="Baker S."/>
            <person name="Barry K."/>
            <person name="Bills G."/>
            <person name="Bluhm B."/>
            <person name="Cannon C."/>
            <person name="Castanera R."/>
            <person name="Culley D."/>
            <person name="Daum C."/>
            <person name="Ezra D."/>
            <person name="Gonzalez J."/>
            <person name="Henrissat B."/>
            <person name="Kuo A."/>
            <person name="Liang C."/>
            <person name="Lipzen A."/>
            <person name="Lutzoni F."/>
            <person name="Magnuson J."/>
            <person name="Mondo S."/>
            <person name="Nolan M."/>
            <person name="Ohm R."/>
            <person name="Pangilinan J."/>
            <person name="Park H.-J."/>
            <person name="Ramirez L."/>
            <person name="Alfaro M."/>
            <person name="Sun H."/>
            <person name="Tritt A."/>
            <person name="Yoshinaga Y."/>
            <person name="Zwiers L.-H."/>
            <person name="Turgeon B."/>
            <person name="Goodwin S."/>
            <person name="Spatafora J."/>
            <person name="Crous P."/>
            <person name="Grigoriev I."/>
        </authorList>
    </citation>
    <scope>NUCLEOTIDE SEQUENCE</scope>
    <source>
        <strain evidence="2">CBS 627.86</strain>
    </source>
</reference>
<gene>
    <name evidence="2" type="ORF">BDV96DRAFT_582896</name>
</gene>
<protein>
    <submittedName>
        <fullName evidence="2">Uncharacterized protein</fullName>
    </submittedName>
</protein>
<dbReference type="AlphaFoldDB" id="A0A6A5YUD4"/>
<evidence type="ECO:0000313" key="2">
    <source>
        <dbReference type="EMBL" id="KAF2110799.1"/>
    </source>
</evidence>
<sequence length="120" mass="13624">MERILRWKIETAGPRDASRNVRPHQRADAPGNDGDDKAYASILEDDDSDGSSAFDRAEPNSQKANERRMLIRQQVENPDGIRRSRRQRAQASRLTIEVDDTDDVSDFEHESSTSDYSDST</sequence>
<name>A0A6A5YUD4_9PLEO</name>
<proteinExistence type="predicted"/>
<evidence type="ECO:0000256" key="1">
    <source>
        <dbReference type="SAM" id="MobiDB-lite"/>
    </source>
</evidence>
<keyword evidence="3" id="KW-1185">Reference proteome</keyword>
<feature type="region of interest" description="Disordered" evidence="1">
    <location>
        <begin position="1"/>
        <end position="120"/>
    </location>
</feature>